<dbReference type="Gene3D" id="3.60.15.10">
    <property type="entry name" value="Ribonuclease Z/Hydroxyacylglutathione hydrolase-like"/>
    <property type="match status" value="1"/>
</dbReference>
<feature type="domain" description="Metallo-beta-lactamase" evidence="1">
    <location>
        <begin position="16"/>
        <end position="96"/>
    </location>
</feature>
<dbReference type="PANTHER" id="PTHR42663">
    <property type="entry name" value="HYDROLASE C777.06C-RELATED-RELATED"/>
    <property type="match status" value="1"/>
</dbReference>
<dbReference type="EMBL" id="FUYV01000004">
    <property type="protein sequence ID" value="SKB71510.1"/>
    <property type="molecule type" value="Genomic_DNA"/>
</dbReference>
<dbReference type="PANTHER" id="PTHR42663:SF6">
    <property type="entry name" value="HYDROLASE C777.06C-RELATED"/>
    <property type="match status" value="1"/>
</dbReference>
<dbReference type="Pfam" id="PF12706">
    <property type="entry name" value="Lactamase_B_2"/>
    <property type="match status" value="1"/>
</dbReference>
<gene>
    <name evidence="2" type="ORF">SAMN03080601_01119</name>
</gene>
<sequence>MLNSIDEKPFIVESVPVIPIRVMHHRLPVLAFRIGDFSYVTDANHIPEAEYEKLFGTKILVIDGLRHEPHISHFTLQQALEVIARIKPQGAFITHISHQLGLHDEVNKTLPAGVELAYDGLVFNV</sequence>
<name>A0A1T5DJ49_9BACT</name>
<dbReference type="Proteomes" id="UP000191055">
    <property type="component" value="Unassembled WGS sequence"/>
</dbReference>
<proteinExistence type="predicted"/>
<dbReference type="STRING" id="889453.SAMN03080601_01119"/>
<evidence type="ECO:0000313" key="2">
    <source>
        <dbReference type="EMBL" id="SKB71510.1"/>
    </source>
</evidence>
<dbReference type="SUPFAM" id="SSF56281">
    <property type="entry name" value="Metallo-hydrolase/oxidoreductase"/>
    <property type="match status" value="1"/>
</dbReference>
<accession>A0A1T5DJ49</accession>
<organism evidence="2 3">
    <name type="scientific">Alkalitalea saponilacus</name>
    <dbReference type="NCBI Taxonomy" id="889453"/>
    <lineage>
        <taxon>Bacteria</taxon>
        <taxon>Pseudomonadati</taxon>
        <taxon>Bacteroidota</taxon>
        <taxon>Bacteroidia</taxon>
        <taxon>Marinilabiliales</taxon>
        <taxon>Marinilabiliaceae</taxon>
        <taxon>Alkalitalea</taxon>
    </lineage>
</organism>
<dbReference type="InterPro" id="IPR001279">
    <property type="entry name" value="Metallo-B-lactamas"/>
</dbReference>
<keyword evidence="3" id="KW-1185">Reference proteome</keyword>
<protein>
    <submittedName>
        <fullName evidence="2">Phosphoribosyl 1,2-cyclic phosphate phosphodiesterase</fullName>
    </submittedName>
</protein>
<dbReference type="AlphaFoldDB" id="A0A1T5DJ49"/>
<evidence type="ECO:0000313" key="3">
    <source>
        <dbReference type="Proteomes" id="UP000191055"/>
    </source>
</evidence>
<evidence type="ECO:0000259" key="1">
    <source>
        <dbReference type="Pfam" id="PF12706"/>
    </source>
</evidence>
<reference evidence="2 3" key="1">
    <citation type="submission" date="2017-02" db="EMBL/GenBank/DDBJ databases">
        <authorList>
            <person name="Peterson S.W."/>
        </authorList>
    </citation>
    <scope>NUCLEOTIDE SEQUENCE [LARGE SCALE GENOMIC DNA]</scope>
    <source>
        <strain evidence="2 3">DSM 24412</strain>
    </source>
</reference>
<dbReference type="InterPro" id="IPR036866">
    <property type="entry name" value="RibonucZ/Hydroxyglut_hydro"/>
</dbReference>